<accession>A0A9P1C8Z1</accession>
<comment type="caution">
    <text evidence="17">The sequence shown here is derived from an EMBL/GenBank/DDBJ whole genome shotgun (WGS) entry which is preliminary data.</text>
</comment>
<keyword evidence="7" id="KW-0460">Magnesium</keyword>
<dbReference type="GO" id="GO:0004722">
    <property type="term" value="F:protein serine/threonine phosphatase activity"/>
    <property type="evidence" value="ECO:0007669"/>
    <property type="project" value="UniProtKB-EC"/>
</dbReference>
<comment type="subcellular location">
    <subcellularLocation>
        <location evidence="13">Membrane</location>
        <topology evidence="13">Multi-pass membrane protein</topology>
    </subcellularLocation>
    <subcellularLocation>
        <location evidence="2">Membrane</location>
        <topology evidence="2">Peripheral membrane protein</topology>
    </subcellularLocation>
</comment>
<keyword evidence="13" id="KW-0472">Membrane</keyword>
<evidence type="ECO:0000256" key="2">
    <source>
        <dbReference type="ARBA" id="ARBA00004170"/>
    </source>
</evidence>
<keyword evidence="6 12" id="KW-0378">Hydrolase</keyword>
<dbReference type="InterPro" id="IPR000222">
    <property type="entry name" value="PP2C_BS"/>
</dbReference>
<keyword evidence="5" id="KW-0479">Metal-binding</keyword>
<name>A0A9P1C8Z1_9DINO</name>
<evidence type="ECO:0000256" key="3">
    <source>
        <dbReference type="ARBA" id="ARBA00006702"/>
    </source>
</evidence>
<reference evidence="18" key="2">
    <citation type="submission" date="2024-04" db="EMBL/GenBank/DDBJ databases">
        <authorList>
            <person name="Chen Y."/>
            <person name="Shah S."/>
            <person name="Dougan E. K."/>
            <person name="Thang M."/>
            <person name="Chan C."/>
        </authorList>
    </citation>
    <scope>NUCLEOTIDE SEQUENCE [LARGE SCALE GENOMIC DNA]</scope>
</reference>
<dbReference type="InterPro" id="IPR047196">
    <property type="entry name" value="YidC_ALB_C"/>
</dbReference>
<keyword evidence="19" id="KW-1185">Reference proteome</keyword>
<evidence type="ECO:0000256" key="5">
    <source>
        <dbReference type="ARBA" id="ARBA00022723"/>
    </source>
</evidence>
<dbReference type="SUPFAM" id="SSF81606">
    <property type="entry name" value="PP2C-like"/>
    <property type="match status" value="1"/>
</dbReference>
<evidence type="ECO:0000313" key="18">
    <source>
        <dbReference type="EMBL" id="CAL1140584.1"/>
    </source>
</evidence>
<evidence type="ECO:0000256" key="10">
    <source>
        <dbReference type="ARBA" id="ARBA00047761"/>
    </source>
</evidence>
<dbReference type="InterPro" id="IPR028055">
    <property type="entry name" value="YidC/Oxa/ALB_C"/>
</dbReference>
<dbReference type="Pfam" id="PF02096">
    <property type="entry name" value="60KD_IMP"/>
    <property type="match status" value="1"/>
</dbReference>
<comment type="catalytic activity">
    <reaction evidence="10">
        <text>O-phospho-L-seryl-[protein] + H2O = L-seryl-[protein] + phosphate</text>
        <dbReference type="Rhea" id="RHEA:20629"/>
        <dbReference type="Rhea" id="RHEA-COMP:9863"/>
        <dbReference type="Rhea" id="RHEA-COMP:11604"/>
        <dbReference type="ChEBI" id="CHEBI:15377"/>
        <dbReference type="ChEBI" id="CHEBI:29999"/>
        <dbReference type="ChEBI" id="CHEBI:43474"/>
        <dbReference type="ChEBI" id="CHEBI:83421"/>
        <dbReference type="EC" id="3.1.3.16"/>
    </reaction>
</comment>
<keyword evidence="13" id="KW-0812">Transmembrane</keyword>
<keyword evidence="9" id="KW-0464">Manganese</keyword>
<organism evidence="17">
    <name type="scientific">Cladocopium goreaui</name>
    <dbReference type="NCBI Taxonomy" id="2562237"/>
    <lineage>
        <taxon>Eukaryota</taxon>
        <taxon>Sar</taxon>
        <taxon>Alveolata</taxon>
        <taxon>Dinophyceae</taxon>
        <taxon>Suessiales</taxon>
        <taxon>Symbiodiniaceae</taxon>
        <taxon>Cladocopium</taxon>
    </lineage>
</organism>
<dbReference type="CDD" id="cd20070">
    <property type="entry name" value="5TM_YidC_Alb3"/>
    <property type="match status" value="1"/>
</dbReference>
<evidence type="ECO:0000256" key="9">
    <source>
        <dbReference type="ARBA" id="ARBA00023211"/>
    </source>
</evidence>
<evidence type="ECO:0000259" key="16">
    <source>
        <dbReference type="PROSITE" id="PS51746"/>
    </source>
</evidence>
<dbReference type="PANTHER" id="PTHR13832">
    <property type="entry name" value="PROTEIN PHOSPHATASE 2C"/>
    <property type="match status" value="1"/>
</dbReference>
<evidence type="ECO:0000256" key="4">
    <source>
        <dbReference type="ARBA" id="ARBA00013081"/>
    </source>
</evidence>
<comment type="similarity">
    <text evidence="3 12">Belongs to the PP2C family.</text>
</comment>
<evidence type="ECO:0000256" key="6">
    <source>
        <dbReference type="ARBA" id="ARBA00022801"/>
    </source>
</evidence>
<evidence type="ECO:0000256" key="8">
    <source>
        <dbReference type="ARBA" id="ARBA00022912"/>
    </source>
</evidence>
<evidence type="ECO:0000256" key="7">
    <source>
        <dbReference type="ARBA" id="ARBA00022842"/>
    </source>
</evidence>
<dbReference type="InterPro" id="IPR036457">
    <property type="entry name" value="PPM-type-like_dom_sf"/>
</dbReference>
<comment type="cofactor">
    <cofactor evidence="1">
        <name>Mn(2+)</name>
        <dbReference type="ChEBI" id="CHEBI:29035"/>
    </cofactor>
</comment>
<feature type="coiled-coil region" evidence="14">
    <location>
        <begin position="489"/>
        <end position="533"/>
    </location>
</feature>
<feature type="region of interest" description="Disordered" evidence="15">
    <location>
        <begin position="1802"/>
        <end position="1841"/>
    </location>
</feature>
<dbReference type="GO" id="GO:0016020">
    <property type="term" value="C:membrane"/>
    <property type="evidence" value="ECO:0007669"/>
    <property type="project" value="UniProtKB-SubCell"/>
</dbReference>
<feature type="region of interest" description="Disordered" evidence="15">
    <location>
        <begin position="786"/>
        <end position="812"/>
    </location>
</feature>
<feature type="domain" description="PPM-type phosphatase" evidence="16">
    <location>
        <begin position="1062"/>
        <end position="1539"/>
    </location>
</feature>
<keyword evidence="8 12" id="KW-0904">Protein phosphatase</keyword>
<feature type="region of interest" description="Disordered" evidence="15">
    <location>
        <begin position="729"/>
        <end position="757"/>
    </location>
</feature>
<dbReference type="CDD" id="cd00143">
    <property type="entry name" value="PP2Cc"/>
    <property type="match status" value="1"/>
</dbReference>
<evidence type="ECO:0000256" key="12">
    <source>
        <dbReference type="RuleBase" id="RU003465"/>
    </source>
</evidence>
<dbReference type="PANTHER" id="PTHR13832:SF803">
    <property type="entry name" value="PROTEIN PHOSPHATASE 1G"/>
    <property type="match status" value="1"/>
</dbReference>
<feature type="compositionally biased region" description="Basic and acidic residues" evidence="15">
    <location>
        <begin position="1802"/>
        <end position="1816"/>
    </location>
</feature>
<dbReference type="EMBL" id="CAMXCT010001144">
    <property type="protein sequence ID" value="CAI3987209.1"/>
    <property type="molecule type" value="Genomic_DNA"/>
</dbReference>
<dbReference type="EC" id="3.1.3.16" evidence="4"/>
<evidence type="ECO:0000313" key="17">
    <source>
        <dbReference type="EMBL" id="CAI3987209.1"/>
    </source>
</evidence>
<dbReference type="EMBL" id="CAMXCT020001144">
    <property type="protein sequence ID" value="CAL1140584.1"/>
    <property type="molecule type" value="Genomic_DNA"/>
</dbReference>
<dbReference type="SMART" id="SM00332">
    <property type="entry name" value="PP2Cc"/>
    <property type="match status" value="1"/>
</dbReference>
<dbReference type="EMBL" id="CAMXCT030001144">
    <property type="protein sequence ID" value="CAL4774521.1"/>
    <property type="molecule type" value="Genomic_DNA"/>
</dbReference>
<sequence>MAKEGEIEDAVNQPADLLIRAEAALRRIEDEADNAEVTQDSRRELVSTVLLSAIQAAEDGSEEHLTKLEQAIEGAQKMGIHAELRVSGRRLLAKWRQPDRRAQSAEAEVARLSRQLSELTFQLRTCLDGSLGQLSRQSTSTTSSTEASLQEASFRQRQDTCLKQLSRAISEAELAGVQPAATEDAKALVESVKEQRKAERDAAKKLEGLMSISDASQLKEILEQKELIVCGSEVRRVLGNVADHVVRQAEKEQRQSWLLQELAAAGENQDAAQLRRLMTQASSLDLAVPPSVLALVDELEAGDSLNKAFASTSTVRTEKSEKSYADVSEKLAASQARQSKLLRRAIEKAEQHPDSRILDAAQKALAEAKQTRVPFDDITAFERRLVNLENIHRPRLKVEEGLQKLMLQVEEVSIGAVADNVLKDIVQVHHLARLLADGQRFGADEDLLEEADELHERSVEVLQLRRAAADELQSALSRRCQTEADLERLQAAVEECKRLGLNIHTAERQVLRLKELQVNRESTQAELQEASRGVGVQGRLRLETAVRAAKSAGVSAEKLRAASQKLAELREHEQRCEVLAGEVQRALPVLQKHPWRYQQLLEAAGALKPWTSKLERLIAQGKEILDKREKDNARRREVRSQLIAQLKRIEECRASGKSTHDLLVPLKEILSKAESAGLQHDSIQKGKLLLQNARREACQRSVAEHRLQLALNARDHAEIERSMRQVRALGQVGLTDRPSGSRSVARGDRESSGLMEQASSVLRNLTEAEARRQAAAATLQERINAEEGLPALPNTPRSNGAGQSEDVDEGSKNWLRSARSAIQEAKQCGVASTLIEQAKLKLRLKRRERQDQAEACKSLQKVLSKKEVPKQVLLANMTRVPHLSLGSAVAGSEGLRANDWSVQASLLLVCHDIRFGWIQPDELLDHPEAFKNNWRIYVNVLDVKSGVLYSGARVSFFVYSDGKGLGAEDVILEGKKPAMSGKGAWAPPPRGQFPTKFHIQRSINKEGTVRISALRGGKKGGKAKGKGVQPRQIGADSTFVCADQQGPDRQKQTESGDLSVLSCASSEMRGWRPAMEDAACVTLLQHPLENYALFGVFDGHGGSVVSRYAARELPKRLQSCALESMLDTQDAQNFPETVIRNALVTLDEGLRRDGEGEPGFLHVAGGGKPIESSVRNAFGLMGSTAVVAMVECDGPPESSKPLQVTVANLGDSRAIVCRAGVALPLSDDHKPDLPTERARIENAGGSVGAVGPCYRIDGWGLNLSRALGDFHYKAREDLLASEQKVSAEPDVKVLQVTPEDEFLFLGCDGIFELNSNQDVVDLIRTGLHQCRSLQQIVEDLVDGTGQICGAGGDNAPGLQLGMDLPEFVHNLSNAQIFMALTGPVPTGFTIQERFVTQPVQLQKDFTQGKSLQVFAERYSKTGEAKTFRSGLGTAVAGGSALALLLRHGRHRSTKSRRNHVIRLAAPQNIAAKPEKEMKSTESTESTEDAFPQIPMPVVAGALATLAVVASNPAMAQEVADAAADVASAAEDVEEVVGDVAQGSGDWFEPLIQFNAGIIAGIDGVIEDQLHIPNSFGFAIIGYTLLIKVDQVQRKYKNDQDSAQMHTVKYRYRMRDHRDGAFWIITPDIMIDFAQICITNYRKCIPSLAQFPIFIALYRSILKLSQINPKFQEPFLWIPSLAGPSAGGPSLDWLIKSQSETEFIPLIGWDEAARYCVLPVLLIGSQIITQKVSQPDVGNQGGPAAIISNIVPLVIGYTGLVSPAGLGVYWLCNNLVTQAQTYLIRSQLGEEFPEYKKYLDGSAQREEEEAKKAKEEAGLWAKASTDTTDIQKPKGPRHGVLE</sequence>
<reference evidence="17" key="1">
    <citation type="submission" date="2022-10" db="EMBL/GenBank/DDBJ databases">
        <authorList>
            <person name="Chen Y."/>
            <person name="Dougan E. K."/>
            <person name="Chan C."/>
            <person name="Rhodes N."/>
            <person name="Thang M."/>
        </authorList>
    </citation>
    <scope>NUCLEOTIDE SEQUENCE</scope>
</reference>
<protein>
    <recommendedName>
        <fullName evidence="4">protein-serine/threonine phosphatase</fullName>
        <ecNumber evidence="4">3.1.3.16</ecNumber>
    </recommendedName>
</protein>
<dbReference type="InterPro" id="IPR015655">
    <property type="entry name" value="PP2C"/>
</dbReference>
<proteinExistence type="inferred from homology"/>
<dbReference type="InterPro" id="IPR001932">
    <property type="entry name" value="PPM-type_phosphatase-like_dom"/>
</dbReference>
<comment type="similarity">
    <text evidence="13">Belongs to the OXA1/ALB3/YidC family.</text>
</comment>
<dbReference type="PROSITE" id="PS01032">
    <property type="entry name" value="PPM_1"/>
    <property type="match status" value="1"/>
</dbReference>
<evidence type="ECO:0000313" key="19">
    <source>
        <dbReference type="Proteomes" id="UP001152797"/>
    </source>
</evidence>
<evidence type="ECO:0000256" key="14">
    <source>
        <dbReference type="SAM" id="Coils"/>
    </source>
</evidence>
<comment type="catalytic activity">
    <reaction evidence="11">
        <text>O-phospho-L-threonyl-[protein] + H2O = L-threonyl-[protein] + phosphate</text>
        <dbReference type="Rhea" id="RHEA:47004"/>
        <dbReference type="Rhea" id="RHEA-COMP:11060"/>
        <dbReference type="Rhea" id="RHEA-COMP:11605"/>
        <dbReference type="ChEBI" id="CHEBI:15377"/>
        <dbReference type="ChEBI" id="CHEBI:30013"/>
        <dbReference type="ChEBI" id="CHEBI:43474"/>
        <dbReference type="ChEBI" id="CHEBI:61977"/>
        <dbReference type="EC" id="3.1.3.16"/>
    </reaction>
</comment>
<gene>
    <name evidence="17" type="ORF">C1SCF055_LOCUS14500</name>
</gene>
<evidence type="ECO:0000256" key="1">
    <source>
        <dbReference type="ARBA" id="ARBA00001936"/>
    </source>
</evidence>
<evidence type="ECO:0000256" key="13">
    <source>
        <dbReference type="RuleBase" id="RU003945"/>
    </source>
</evidence>
<dbReference type="GO" id="GO:0046872">
    <property type="term" value="F:metal ion binding"/>
    <property type="evidence" value="ECO:0007669"/>
    <property type="project" value="UniProtKB-KW"/>
</dbReference>
<evidence type="ECO:0000256" key="11">
    <source>
        <dbReference type="ARBA" id="ARBA00048336"/>
    </source>
</evidence>
<keyword evidence="14" id="KW-0175">Coiled coil</keyword>
<evidence type="ECO:0000256" key="15">
    <source>
        <dbReference type="SAM" id="MobiDB-lite"/>
    </source>
</evidence>
<dbReference type="OrthoDB" id="10264738at2759"/>
<dbReference type="Gene3D" id="3.60.40.10">
    <property type="entry name" value="PPM-type phosphatase domain"/>
    <property type="match status" value="1"/>
</dbReference>
<dbReference type="PROSITE" id="PS51746">
    <property type="entry name" value="PPM_2"/>
    <property type="match status" value="1"/>
</dbReference>
<dbReference type="Proteomes" id="UP001152797">
    <property type="component" value="Unassembled WGS sequence"/>
</dbReference>
<dbReference type="Pfam" id="PF00481">
    <property type="entry name" value="PP2C"/>
    <property type="match status" value="1"/>
</dbReference>